<feature type="compositionally biased region" description="Basic and acidic residues" evidence="1">
    <location>
        <begin position="1"/>
        <end position="12"/>
    </location>
</feature>
<evidence type="ECO:0000313" key="3">
    <source>
        <dbReference type="Proteomes" id="UP000324222"/>
    </source>
</evidence>
<evidence type="ECO:0000256" key="1">
    <source>
        <dbReference type="SAM" id="MobiDB-lite"/>
    </source>
</evidence>
<dbReference type="AlphaFoldDB" id="A0A5B7G495"/>
<accession>A0A5B7G495</accession>
<dbReference type="EMBL" id="VSRR010011872">
    <property type="protein sequence ID" value="MPC53782.1"/>
    <property type="molecule type" value="Genomic_DNA"/>
</dbReference>
<proteinExistence type="predicted"/>
<name>A0A5B7G495_PORTR</name>
<gene>
    <name evidence="2" type="ORF">E2C01_047681</name>
</gene>
<sequence>MADAGRSREVGHGKVSARHRQDLSRQSCAHLDGGRSWHAAKPSVRHWWLDNTAHWYWKYYQRVMRSWWRLGREREAGQRRVLASCGPGRGAARSCEWSSGHCDPRLRTSSAGPRGARGRGLARPSIDCGATVHAPPTSTLPGDLPLTITGRLLPAGFQRPE</sequence>
<keyword evidence="3" id="KW-1185">Reference proteome</keyword>
<feature type="region of interest" description="Disordered" evidence="1">
    <location>
        <begin position="1"/>
        <end position="25"/>
    </location>
</feature>
<protein>
    <submittedName>
        <fullName evidence="2">Uncharacterized protein</fullName>
    </submittedName>
</protein>
<reference evidence="2 3" key="1">
    <citation type="submission" date="2019-05" db="EMBL/GenBank/DDBJ databases">
        <title>Another draft genome of Portunus trituberculatus and its Hox gene families provides insights of decapod evolution.</title>
        <authorList>
            <person name="Jeong J.-H."/>
            <person name="Song I."/>
            <person name="Kim S."/>
            <person name="Choi T."/>
            <person name="Kim D."/>
            <person name="Ryu S."/>
            <person name="Kim W."/>
        </authorList>
    </citation>
    <scope>NUCLEOTIDE SEQUENCE [LARGE SCALE GENOMIC DNA]</scope>
    <source>
        <tissue evidence="2">Muscle</tissue>
    </source>
</reference>
<dbReference type="Proteomes" id="UP000324222">
    <property type="component" value="Unassembled WGS sequence"/>
</dbReference>
<comment type="caution">
    <text evidence="2">The sequence shown here is derived from an EMBL/GenBank/DDBJ whole genome shotgun (WGS) entry which is preliminary data.</text>
</comment>
<evidence type="ECO:0000313" key="2">
    <source>
        <dbReference type="EMBL" id="MPC53782.1"/>
    </source>
</evidence>
<organism evidence="2 3">
    <name type="scientific">Portunus trituberculatus</name>
    <name type="common">Swimming crab</name>
    <name type="synonym">Neptunus trituberculatus</name>
    <dbReference type="NCBI Taxonomy" id="210409"/>
    <lineage>
        <taxon>Eukaryota</taxon>
        <taxon>Metazoa</taxon>
        <taxon>Ecdysozoa</taxon>
        <taxon>Arthropoda</taxon>
        <taxon>Crustacea</taxon>
        <taxon>Multicrustacea</taxon>
        <taxon>Malacostraca</taxon>
        <taxon>Eumalacostraca</taxon>
        <taxon>Eucarida</taxon>
        <taxon>Decapoda</taxon>
        <taxon>Pleocyemata</taxon>
        <taxon>Brachyura</taxon>
        <taxon>Eubrachyura</taxon>
        <taxon>Portunoidea</taxon>
        <taxon>Portunidae</taxon>
        <taxon>Portuninae</taxon>
        <taxon>Portunus</taxon>
    </lineage>
</organism>